<evidence type="ECO:0000256" key="5">
    <source>
        <dbReference type="ARBA" id="ARBA00022801"/>
    </source>
</evidence>
<dbReference type="GO" id="GO:0004252">
    <property type="term" value="F:serine-type endopeptidase activity"/>
    <property type="evidence" value="ECO:0007669"/>
    <property type="project" value="InterPro"/>
</dbReference>
<dbReference type="Proteomes" id="UP001314263">
    <property type="component" value="Unassembled WGS sequence"/>
</dbReference>
<feature type="region of interest" description="Disordered" evidence="8">
    <location>
        <begin position="508"/>
        <end position="536"/>
    </location>
</feature>
<dbReference type="PROSITE" id="PS00134">
    <property type="entry name" value="TRYPSIN_HIS"/>
    <property type="match status" value="1"/>
</dbReference>
<gene>
    <name evidence="11" type="ORF">CVIRNUC_007180</name>
</gene>
<evidence type="ECO:0000256" key="7">
    <source>
        <dbReference type="RuleBase" id="RU004296"/>
    </source>
</evidence>
<evidence type="ECO:0000256" key="9">
    <source>
        <dbReference type="SAM" id="Phobius"/>
    </source>
</evidence>
<protein>
    <recommendedName>
        <fullName evidence="7">Serine protease</fullName>
        <ecNumber evidence="7">3.4.21.-</ecNumber>
    </recommendedName>
</protein>
<reference evidence="11 12" key="1">
    <citation type="submission" date="2023-10" db="EMBL/GenBank/DDBJ databases">
        <authorList>
            <person name="Maclean D."/>
            <person name="Macfadyen A."/>
        </authorList>
    </citation>
    <scope>NUCLEOTIDE SEQUENCE [LARGE SCALE GENOMIC DNA]</scope>
</reference>
<dbReference type="PROSITE" id="PS50240">
    <property type="entry name" value="TRYPSIN_DOM"/>
    <property type="match status" value="1"/>
</dbReference>
<dbReference type="PANTHER" id="PTHR15462:SF8">
    <property type="entry name" value="SERINE PROTEASE"/>
    <property type="match status" value="1"/>
</dbReference>
<feature type="compositionally biased region" description="Low complexity" evidence="8">
    <location>
        <begin position="64"/>
        <end position="77"/>
    </location>
</feature>
<dbReference type="GO" id="GO:0006508">
    <property type="term" value="P:proteolysis"/>
    <property type="evidence" value="ECO:0007669"/>
    <property type="project" value="UniProtKB-KW"/>
</dbReference>
<dbReference type="Pfam" id="PF00089">
    <property type="entry name" value="Trypsin"/>
    <property type="match status" value="1"/>
</dbReference>
<comment type="caution">
    <text evidence="11">The sequence shown here is derived from an EMBL/GenBank/DDBJ whole genome shotgun (WGS) entry which is preliminary data.</text>
</comment>
<evidence type="ECO:0000313" key="12">
    <source>
        <dbReference type="Proteomes" id="UP001314263"/>
    </source>
</evidence>
<proteinExistence type="inferred from homology"/>
<keyword evidence="3 7" id="KW-0645">Protease</keyword>
<dbReference type="InterPro" id="IPR018114">
    <property type="entry name" value="TRYPSIN_HIS"/>
</dbReference>
<dbReference type="InterPro" id="IPR001254">
    <property type="entry name" value="Trypsin_dom"/>
</dbReference>
<comment type="similarity">
    <text evidence="1">Belongs to the peptidase S1 family.</text>
</comment>
<dbReference type="EC" id="3.4.21.-" evidence="7"/>
<evidence type="ECO:0000256" key="3">
    <source>
        <dbReference type="ARBA" id="ARBA00022670"/>
    </source>
</evidence>
<feature type="region of interest" description="Disordered" evidence="8">
    <location>
        <begin position="36"/>
        <end position="98"/>
    </location>
</feature>
<evidence type="ECO:0000259" key="10">
    <source>
        <dbReference type="PROSITE" id="PS50240"/>
    </source>
</evidence>
<dbReference type="InterPro" id="IPR043504">
    <property type="entry name" value="Peptidase_S1_PA_chymotrypsin"/>
</dbReference>
<evidence type="ECO:0000313" key="11">
    <source>
        <dbReference type="EMBL" id="CAK0783977.1"/>
    </source>
</evidence>
<dbReference type="EMBL" id="CAUYUE010000009">
    <property type="protein sequence ID" value="CAK0783977.1"/>
    <property type="molecule type" value="Genomic_DNA"/>
</dbReference>
<dbReference type="InterPro" id="IPR050966">
    <property type="entry name" value="Glutamyl_endopeptidase"/>
</dbReference>
<keyword evidence="9" id="KW-0472">Membrane</keyword>
<evidence type="ECO:0000256" key="4">
    <source>
        <dbReference type="ARBA" id="ARBA00022729"/>
    </source>
</evidence>
<dbReference type="PANTHER" id="PTHR15462">
    <property type="entry name" value="SERINE PROTEASE"/>
    <property type="match status" value="1"/>
</dbReference>
<organism evidence="11 12">
    <name type="scientific">Coccomyxa viridis</name>
    <dbReference type="NCBI Taxonomy" id="1274662"/>
    <lineage>
        <taxon>Eukaryota</taxon>
        <taxon>Viridiplantae</taxon>
        <taxon>Chlorophyta</taxon>
        <taxon>core chlorophytes</taxon>
        <taxon>Trebouxiophyceae</taxon>
        <taxon>Trebouxiophyceae incertae sedis</taxon>
        <taxon>Coccomyxaceae</taxon>
        <taxon>Coccomyxa</taxon>
    </lineage>
</organism>
<keyword evidence="5 7" id="KW-0378">Hydrolase</keyword>
<dbReference type="InterPro" id="IPR008256">
    <property type="entry name" value="Peptidase_S1B"/>
</dbReference>
<dbReference type="SUPFAM" id="SSF50494">
    <property type="entry name" value="Trypsin-like serine proteases"/>
    <property type="match status" value="1"/>
</dbReference>
<dbReference type="Gene3D" id="2.40.10.10">
    <property type="entry name" value="Trypsin-like serine proteases"/>
    <property type="match status" value="2"/>
</dbReference>
<name>A0AAV1IA53_9CHLO</name>
<keyword evidence="12" id="KW-1185">Reference proteome</keyword>
<dbReference type="SMART" id="SM00020">
    <property type="entry name" value="Tryp_SPc"/>
    <property type="match status" value="1"/>
</dbReference>
<keyword evidence="6 7" id="KW-0720">Serine protease</keyword>
<evidence type="ECO:0000256" key="8">
    <source>
        <dbReference type="SAM" id="MobiDB-lite"/>
    </source>
</evidence>
<dbReference type="PRINTS" id="PR00839">
    <property type="entry name" value="V8PROTEASE"/>
</dbReference>
<dbReference type="AlphaFoldDB" id="A0AAV1IA53"/>
<evidence type="ECO:0000256" key="2">
    <source>
        <dbReference type="ARBA" id="ARBA00008764"/>
    </source>
</evidence>
<sequence length="650" mass="69382">MSEHADYRFDLLQSHRRAQSTLDTCTAFIGQRPGSENCSADTSAHSRRHPHQPQYGTVGDVPVSSSSSNSTASGLSSALHPPSSKQQPSDQRAELARSKHSCGLRSQTFSHALLAALLCSLLLSTPLQAARTGPPPPVDSQAPPQRQGYEYAGRVKFVQQQRSGVPVLDLDTVPPVKERASIEHHTVLVTRSGHSFVKRLQTNVTEPEVADALASTAFQAEEGQSNDAEWARPAQARRLMASAQPQLGVSNVSTDLDCDGCSTTDTRQQVTNTYNFPFSAIGELTGQLGTSNRGLECTGTLIGPKHVVTAAHCVFDINDSRQYVSSLNFSPGESSDSNLPFGTDQWSSVRVLSQFTSQPSYTPTAMNYDFALITLKSAASASAGFMGMTVGQGTVTLNLTTAGYPGEKPPGTMWESLCANVQINYGGNQEPFDQVDQCQSQACANIISHTCLSSNGQSGSSMWDTQNRIRAILTGKVSTSDGQDINVATKVDAFVYNTIAQWYNEDQKADGSNQTLPEAPSGQQPPPDNSSPQTFLGVRADWSNPAFVAIVVGLCAAGLILLVGLGFLLSRACCGGSSRPKTPYGSDVPSRRQQQRQYMTNGTGAYPNGAPGSGGYPSHYAGSQRAAQGVAYDERTGQFIVNGQPYGAYR</sequence>
<evidence type="ECO:0000256" key="1">
    <source>
        <dbReference type="ARBA" id="ARBA00007664"/>
    </source>
</evidence>
<comment type="similarity">
    <text evidence="2 7">Belongs to the peptidase S1B family.</text>
</comment>
<keyword evidence="9" id="KW-0812">Transmembrane</keyword>
<feature type="domain" description="Peptidase S1" evidence="10">
    <location>
        <begin position="275"/>
        <end position="508"/>
    </location>
</feature>
<accession>A0AAV1IA53</accession>
<feature type="transmembrane region" description="Helical" evidence="9">
    <location>
        <begin position="546"/>
        <end position="569"/>
    </location>
</feature>
<keyword evidence="4" id="KW-0732">Signal</keyword>
<keyword evidence="9" id="KW-1133">Transmembrane helix</keyword>
<evidence type="ECO:0000256" key="6">
    <source>
        <dbReference type="ARBA" id="ARBA00022825"/>
    </source>
</evidence>
<dbReference type="InterPro" id="IPR009003">
    <property type="entry name" value="Peptidase_S1_PA"/>
</dbReference>